<comment type="caution">
    <text evidence="12">The sequence shown here is derived from an EMBL/GenBank/DDBJ whole genome shotgun (WGS) entry which is preliminary data.</text>
</comment>
<protein>
    <recommendedName>
        <fullName evidence="10">DNA ligase</fullName>
        <ecNumber evidence="10">6.5.1.2</ecNumber>
    </recommendedName>
    <alternativeName>
        <fullName evidence="10">Polydeoxyribonucleotide synthase [NAD(+)]</fullName>
    </alternativeName>
</protein>
<dbReference type="InterPro" id="IPR001357">
    <property type="entry name" value="BRCT_dom"/>
</dbReference>
<dbReference type="PROSITE" id="PS50172">
    <property type="entry name" value="BRCT"/>
    <property type="match status" value="1"/>
</dbReference>
<dbReference type="SUPFAM" id="SSF56091">
    <property type="entry name" value="DNA ligase/mRNA capping enzyme, catalytic domain"/>
    <property type="match status" value="1"/>
</dbReference>
<gene>
    <name evidence="10" type="primary">ligA</name>
    <name evidence="12" type="ORF">TQ39_08720</name>
</gene>
<evidence type="ECO:0000256" key="1">
    <source>
        <dbReference type="ARBA" id="ARBA00022598"/>
    </source>
</evidence>
<keyword evidence="1 10" id="KW-0436">Ligase</keyword>
<evidence type="ECO:0000313" key="12">
    <source>
        <dbReference type="EMBL" id="KJF40043.1"/>
    </source>
</evidence>
<feature type="binding site" evidence="10">
    <location>
        <position position="126"/>
    </location>
    <ligand>
        <name>NAD(+)</name>
        <dbReference type="ChEBI" id="CHEBI:57540"/>
    </ligand>
</feature>
<feature type="binding site" evidence="10">
    <location>
        <position position="160"/>
    </location>
    <ligand>
        <name>NAD(+)</name>
        <dbReference type="ChEBI" id="CHEBI:57540"/>
    </ligand>
</feature>
<dbReference type="InterPro" id="IPR001679">
    <property type="entry name" value="DNA_ligase"/>
</dbReference>
<keyword evidence="5 10" id="KW-0862">Zinc</keyword>
<dbReference type="SUPFAM" id="SSF52113">
    <property type="entry name" value="BRCT domain"/>
    <property type="match status" value="1"/>
</dbReference>
<feature type="binding site" evidence="10">
    <location>
        <position position="396"/>
    </location>
    <ligand>
        <name>Zn(2+)</name>
        <dbReference type="ChEBI" id="CHEBI:29105"/>
    </ligand>
</feature>
<dbReference type="HAMAP" id="MF_01588">
    <property type="entry name" value="DNA_ligase_A"/>
    <property type="match status" value="1"/>
</dbReference>
<keyword evidence="13" id="KW-1185">Reference proteome</keyword>
<keyword evidence="10" id="KW-0460">Magnesium</keyword>
<comment type="catalytic activity">
    <reaction evidence="9 10">
        <text>NAD(+) + (deoxyribonucleotide)n-3'-hydroxyl + 5'-phospho-(deoxyribonucleotide)m = (deoxyribonucleotide)n+m + AMP + beta-nicotinamide D-nucleotide.</text>
        <dbReference type="EC" id="6.5.1.2"/>
    </reaction>
</comment>
<dbReference type="Gene3D" id="3.30.470.30">
    <property type="entry name" value="DNA ligase/mRNA capping enzyme"/>
    <property type="match status" value="1"/>
</dbReference>
<dbReference type="InterPro" id="IPR004150">
    <property type="entry name" value="NAD_DNA_ligase_OB"/>
</dbReference>
<feature type="binding site" evidence="10">
    <location>
        <position position="301"/>
    </location>
    <ligand>
        <name>NAD(+)</name>
        <dbReference type="ChEBI" id="CHEBI:57540"/>
    </ligand>
</feature>
<evidence type="ECO:0000259" key="11">
    <source>
        <dbReference type="PROSITE" id="PS50172"/>
    </source>
</evidence>
<feature type="binding site" evidence="10">
    <location>
        <position position="393"/>
    </location>
    <ligand>
        <name>Zn(2+)</name>
        <dbReference type="ChEBI" id="CHEBI:29105"/>
    </ligand>
</feature>
<dbReference type="AlphaFoldDB" id="A0A0D8J2M0"/>
<dbReference type="CDD" id="cd17748">
    <property type="entry name" value="BRCT_DNA_ligase_like"/>
    <property type="match status" value="1"/>
</dbReference>
<dbReference type="GO" id="GO:0046872">
    <property type="term" value="F:metal ion binding"/>
    <property type="evidence" value="ECO:0007669"/>
    <property type="project" value="UniProtKB-KW"/>
</dbReference>
<dbReference type="NCBIfam" id="NF005932">
    <property type="entry name" value="PRK07956.1"/>
    <property type="match status" value="1"/>
</dbReference>
<dbReference type="Gene3D" id="3.40.50.10190">
    <property type="entry name" value="BRCT domain"/>
    <property type="match status" value="1"/>
</dbReference>
<dbReference type="Gene3D" id="1.10.150.20">
    <property type="entry name" value="5' to 3' exonuclease, C-terminal subdomain"/>
    <property type="match status" value="2"/>
</dbReference>
<evidence type="ECO:0000256" key="7">
    <source>
        <dbReference type="ARBA" id="ARBA00023204"/>
    </source>
</evidence>
<evidence type="ECO:0000256" key="4">
    <source>
        <dbReference type="ARBA" id="ARBA00022763"/>
    </source>
</evidence>
<evidence type="ECO:0000256" key="3">
    <source>
        <dbReference type="ARBA" id="ARBA00022723"/>
    </source>
</evidence>
<proteinExistence type="inferred from homology"/>
<dbReference type="GeneID" id="42856675"/>
<dbReference type="PATRIC" id="fig|1550024.3.peg.1982"/>
<comment type="function">
    <text evidence="10">DNA ligase that catalyzes the formation of phosphodiester linkages between 5'-phosphoryl and 3'-hydroxyl groups in double-stranded DNA using NAD as a coenzyme and as the energy source for the reaction. It is essential for DNA replication and repair of damaged DNA.</text>
</comment>
<keyword evidence="6 10" id="KW-0520">NAD</keyword>
<keyword evidence="8 10" id="KW-0464">Manganese</keyword>
<dbReference type="InterPro" id="IPR036420">
    <property type="entry name" value="BRCT_dom_sf"/>
</dbReference>
<dbReference type="SUPFAM" id="SSF50249">
    <property type="entry name" value="Nucleic acid-binding proteins"/>
    <property type="match status" value="1"/>
</dbReference>
<evidence type="ECO:0000256" key="10">
    <source>
        <dbReference type="HAMAP-Rule" id="MF_01588"/>
    </source>
</evidence>
<dbReference type="Proteomes" id="UP000032483">
    <property type="component" value="Unassembled WGS sequence"/>
</dbReference>
<organism evidence="12 13">
    <name type="scientific">Ruthenibacterium lactatiformans</name>
    <dbReference type="NCBI Taxonomy" id="1550024"/>
    <lineage>
        <taxon>Bacteria</taxon>
        <taxon>Bacillati</taxon>
        <taxon>Bacillota</taxon>
        <taxon>Clostridia</taxon>
        <taxon>Eubacteriales</taxon>
        <taxon>Oscillospiraceae</taxon>
        <taxon>Ruthenibacterium</taxon>
    </lineage>
</organism>
<dbReference type="InterPro" id="IPR013839">
    <property type="entry name" value="DNAligase_adenylation"/>
</dbReference>
<dbReference type="NCBIfam" id="TIGR00575">
    <property type="entry name" value="dnlj"/>
    <property type="match status" value="1"/>
</dbReference>
<dbReference type="EMBL" id="JXXK01000010">
    <property type="protein sequence ID" value="KJF40043.1"/>
    <property type="molecule type" value="Genomic_DNA"/>
</dbReference>
<comment type="caution">
    <text evidence="10">Lacks conserved residue(s) required for the propagation of feature annotation.</text>
</comment>
<feature type="binding site" evidence="10">
    <location>
        <position position="427"/>
    </location>
    <ligand>
        <name>Zn(2+)</name>
        <dbReference type="ChEBI" id="CHEBI:29105"/>
    </ligand>
</feature>
<dbReference type="SMART" id="SM00292">
    <property type="entry name" value="BRCT"/>
    <property type="match status" value="1"/>
</dbReference>
<dbReference type="InterPro" id="IPR013840">
    <property type="entry name" value="DNAligase_N"/>
</dbReference>
<dbReference type="RefSeq" id="WP_050005249.1">
    <property type="nucleotide sequence ID" value="NZ_JXXK01000010.1"/>
</dbReference>
<dbReference type="InterPro" id="IPR012340">
    <property type="entry name" value="NA-bd_OB-fold"/>
</dbReference>
<keyword evidence="7 10" id="KW-0234">DNA repair</keyword>
<dbReference type="EC" id="6.5.1.2" evidence="10"/>
<name>A0A0D8J2M0_9FIRM</name>
<dbReference type="GO" id="GO:0003911">
    <property type="term" value="F:DNA ligase (NAD+) activity"/>
    <property type="evidence" value="ECO:0007669"/>
    <property type="project" value="UniProtKB-UniRule"/>
</dbReference>
<dbReference type="Pfam" id="PF00533">
    <property type="entry name" value="BRCT"/>
    <property type="match status" value="1"/>
</dbReference>
<evidence type="ECO:0000313" key="13">
    <source>
        <dbReference type="Proteomes" id="UP000032483"/>
    </source>
</evidence>
<comment type="similarity">
    <text evidence="10">Belongs to the NAD-dependent DNA ligase family. LigA subfamily.</text>
</comment>
<evidence type="ECO:0000256" key="9">
    <source>
        <dbReference type="ARBA" id="ARBA00034005"/>
    </source>
</evidence>
<feature type="binding site" evidence="10">
    <location>
        <begin position="33"/>
        <end position="37"/>
    </location>
    <ligand>
        <name>NAD(+)</name>
        <dbReference type="ChEBI" id="CHEBI:57540"/>
    </ligand>
</feature>
<dbReference type="SMART" id="SM00532">
    <property type="entry name" value="LIGANc"/>
    <property type="match status" value="1"/>
</dbReference>
<keyword evidence="3 10" id="KW-0479">Metal-binding</keyword>
<dbReference type="Pfam" id="PF03120">
    <property type="entry name" value="OB_DNA_ligase"/>
    <property type="match status" value="1"/>
</dbReference>
<feature type="active site" description="N6-AMP-lysine intermediate" evidence="10">
    <location>
        <position position="105"/>
    </location>
</feature>
<dbReference type="SUPFAM" id="SSF47781">
    <property type="entry name" value="RuvA domain 2-like"/>
    <property type="match status" value="1"/>
</dbReference>
<dbReference type="Gene3D" id="2.40.50.140">
    <property type="entry name" value="Nucleic acid-binding proteins"/>
    <property type="match status" value="1"/>
</dbReference>
<reference evidence="12" key="1">
    <citation type="submission" date="2015-02" db="EMBL/GenBank/DDBJ databases">
        <title>A novel member of the family Ruminococcaceae isolated from human feces.</title>
        <authorList>
            <person name="Shkoporov A.N."/>
            <person name="Chaplin A.V."/>
            <person name="Motuzova O.V."/>
            <person name="Kafarskaia L.I."/>
            <person name="Khokhlova E.V."/>
            <person name="Efimov B.A."/>
        </authorList>
    </citation>
    <scope>NUCLEOTIDE SEQUENCE [LARGE SCALE GENOMIC DNA]</scope>
    <source>
        <strain evidence="12">585-1</strain>
    </source>
</reference>
<feature type="binding site" evidence="10">
    <location>
        <begin position="81"/>
        <end position="82"/>
    </location>
    <ligand>
        <name>NAD(+)</name>
        <dbReference type="ChEBI" id="CHEBI:57540"/>
    </ligand>
</feature>
<feature type="binding site" evidence="10">
    <location>
        <position position="422"/>
    </location>
    <ligand>
        <name>Zn(2+)</name>
        <dbReference type="ChEBI" id="CHEBI:29105"/>
    </ligand>
</feature>
<evidence type="ECO:0000256" key="8">
    <source>
        <dbReference type="ARBA" id="ARBA00023211"/>
    </source>
</evidence>
<evidence type="ECO:0000256" key="2">
    <source>
        <dbReference type="ARBA" id="ARBA00022705"/>
    </source>
</evidence>
<dbReference type="InterPro" id="IPR010994">
    <property type="entry name" value="RuvA_2-like"/>
</dbReference>
<accession>A0A0D8J2M0</accession>
<dbReference type="GO" id="GO:0006281">
    <property type="term" value="P:DNA repair"/>
    <property type="evidence" value="ECO:0007669"/>
    <property type="project" value="UniProtKB-KW"/>
</dbReference>
<evidence type="ECO:0000256" key="5">
    <source>
        <dbReference type="ARBA" id="ARBA00022833"/>
    </source>
</evidence>
<evidence type="ECO:0000256" key="6">
    <source>
        <dbReference type="ARBA" id="ARBA00023027"/>
    </source>
</evidence>
<feature type="domain" description="BRCT" evidence="11">
    <location>
        <begin position="594"/>
        <end position="664"/>
    </location>
</feature>
<dbReference type="PIRSF" id="PIRSF001604">
    <property type="entry name" value="LigA"/>
    <property type="match status" value="1"/>
</dbReference>
<dbReference type="Pfam" id="PF01653">
    <property type="entry name" value="DNA_ligase_aden"/>
    <property type="match status" value="1"/>
</dbReference>
<dbReference type="GO" id="GO:0006260">
    <property type="term" value="P:DNA replication"/>
    <property type="evidence" value="ECO:0007669"/>
    <property type="project" value="UniProtKB-KW"/>
</dbReference>
<comment type="cofactor">
    <cofactor evidence="10">
        <name>Mg(2+)</name>
        <dbReference type="ChEBI" id="CHEBI:18420"/>
    </cofactor>
    <cofactor evidence="10">
        <name>Mn(2+)</name>
        <dbReference type="ChEBI" id="CHEBI:29035"/>
    </cofactor>
</comment>
<keyword evidence="4 10" id="KW-0227">DNA damage</keyword>
<dbReference type="Gene3D" id="1.10.287.610">
    <property type="entry name" value="Helix hairpin bin"/>
    <property type="match status" value="1"/>
</dbReference>
<keyword evidence="2 10" id="KW-0235">DNA replication</keyword>
<sequence length="673" mass="76009">MDQTILRKQRELTDRLNRYRNEYYNHNNPSVSDEVYDRLFDELQSLEKETGVQMANSPTATVGYPVVGKLEKATHEIPLLSLDKVKSSLELCRFMGEHQVMFMLKLDGLTIKLTYEGGVLMEAATRGDGDVGEIVTHNTRAISGIPARIQYQGRLVVTGEAFIRPSDFERLNTSIVDENGETYKNGRNLAAGSVRLRDAGECMGRCVTFMPFSVLVGFDDLPRKSERLKEIQKLGFNPCKYLVTKRPLTQEETEDGIKQLQQYAKDSDIPIDGIVVTYNDIAFSKSRGRTGHHYKDGLAFKFEDELFETTLRSIEWTPGRTGEIAPVAVFAPVEIEGCEVSRASLHNLSFIEDLELMLGNRILVSKRNMIIPHVEENIDRGSFSLDGIFPHQCPCCGQPTRIHETKGRDENGKERIIKTLFCDNAACETRKLKQFVHFVSKKAMNIEGLSEATLEKLIGRGWIHSYMDIYSLDQHKDELIRMEGFGEKSWQRLWAAIQASRNTTFERYVIAMDIPMIGNTAGGVLCREFHGSLEEFRDAVYAGYDFRQLPDFGDTLHNNIHEWFCDEDNFCVWEELQMMMNIQKPAAVENQATDQSNPFAGKTIVVTGKVEPYTRDEMNSLIASLGAVAGSSVTRKTNYLVCGEKAGSKLSKARELGIPVLMPEEFFRMAGVA</sequence>